<evidence type="ECO:0000256" key="1">
    <source>
        <dbReference type="SAM" id="MobiDB-lite"/>
    </source>
</evidence>
<dbReference type="WBParaSite" id="HPBE_0001387601-mRNA-1">
    <property type="protein sequence ID" value="HPBE_0001387601-mRNA-1"/>
    <property type="gene ID" value="HPBE_0001387601"/>
</dbReference>
<evidence type="ECO:0000313" key="5">
    <source>
        <dbReference type="WBParaSite" id="HPBE_0001387601-mRNA-1"/>
    </source>
</evidence>
<dbReference type="PANTHER" id="PTHR21534:SF0">
    <property type="entry name" value="KATANIN-INTERACTING PROTEIN"/>
    <property type="match status" value="1"/>
</dbReference>
<reference evidence="3 4" key="1">
    <citation type="submission" date="2018-11" db="EMBL/GenBank/DDBJ databases">
        <authorList>
            <consortium name="Pathogen Informatics"/>
        </authorList>
    </citation>
    <scope>NUCLEOTIDE SEQUENCE [LARGE SCALE GENOMIC DNA]</scope>
</reference>
<dbReference type="InterPro" id="IPR027859">
    <property type="entry name" value="KATNIP_dom"/>
</dbReference>
<dbReference type="AlphaFoldDB" id="A0A183FYW0"/>
<keyword evidence="4" id="KW-1185">Reference proteome</keyword>
<dbReference type="InterPro" id="IPR026704">
    <property type="entry name" value="KATNIP"/>
</dbReference>
<reference evidence="5" key="2">
    <citation type="submission" date="2019-09" db="UniProtKB">
        <authorList>
            <consortium name="WormBaseParasite"/>
        </authorList>
    </citation>
    <scope>IDENTIFICATION</scope>
</reference>
<organism evidence="4 5">
    <name type="scientific">Heligmosomoides polygyrus</name>
    <name type="common">Parasitic roundworm</name>
    <dbReference type="NCBI Taxonomy" id="6339"/>
    <lineage>
        <taxon>Eukaryota</taxon>
        <taxon>Metazoa</taxon>
        <taxon>Ecdysozoa</taxon>
        <taxon>Nematoda</taxon>
        <taxon>Chromadorea</taxon>
        <taxon>Rhabditida</taxon>
        <taxon>Rhabditina</taxon>
        <taxon>Rhabditomorpha</taxon>
        <taxon>Strongyloidea</taxon>
        <taxon>Heligmosomidae</taxon>
        <taxon>Heligmosomoides</taxon>
    </lineage>
</organism>
<protein>
    <submittedName>
        <fullName evidence="5">DUF4457 domain-containing protein</fullName>
    </submittedName>
</protein>
<accession>A0A183FYW0</accession>
<accession>A0A3P8A3R5</accession>
<dbReference type="Pfam" id="PF14652">
    <property type="entry name" value="DUF4457"/>
    <property type="match status" value="1"/>
</dbReference>
<gene>
    <name evidence="3" type="ORF">HPBE_LOCUS13877</name>
</gene>
<dbReference type="OrthoDB" id="304622at2759"/>
<dbReference type="Proteomes" id="UP000050761">
    <property type="component" value="Unassembled WGS sequence"/>
</dbReference>
<evidence type="ECO:0000259" key="2">
    <source>
        <dbReference type="Pfam" id="PF14652"/>
    </source>
</evidence>
<evidence type="ECO:0000313" key="4">
    <source>
        <dbReference type="Proteomes" id="UP000050761"/>
    </source>
</evidence>
<evidence type="ECO:0000313" key="3">
    <source>
        <dbReference type="EMBL" id="VDO97729.1"/>
    </source>
</evidence>
<dbReference type="EMBL" id="UZAH01028112">
    <property type="protein sequence ID" value="VDO97729.1"/>
    <property type="molecule type" value="Genomic_DNA"/>
</dbReference>
<sequence length="230" mass="25958">MTLASGVDITPAPREPSLASRTMRDEIGRVLLPTRTASNAFDREDGEIPELPTGRLLRLHLLSNWGDDTYVGLNAIEIFNDSGKRSEVAKISSNAVRSVGSVESIFVETFTCTDQMKMWRARMEPDHCVGIEIEFAQLTRIAMIRFWVDFRAQRAFVLFPNRSWKECRKRVELFTADVPANTDNYSESRVHAQMGVRRVRADLDDVTIFDGEIECAFTDHGAAPMGEVRS</sequence>
<dbReference type="PANTHER" id="PTHR21534">
    <property type="entry name" value="KATANIN-INTERACTING PROTEIN"/>
    <property type="match status" value="1"/>
</dbReference>
<feature type="domain" description="KATNIP" evidence="2">
    <location>
        <begin position="36"/>
        <end position="94"/>
    </location>
</feature>
<name>A0A183FYW0_HELPZ</name>
<feature type="region of interest" description="Disordered" evidence="1">
    <location>
        <begin position="1"/>
        <end position="20"/>
    </location>
</feature>
<proteinExistence type="predicted"/>